<feature type="compositionally biased region" description="Polar residues" evidence="1">
    <location>
        <begin position="1"/>
        <end position="11"/>
    </location>
</feature>
<proteinExistence type="predicted"/>
<feature type="transmembrane region" description="Helical" evidence="2">
    <location>
        <begin position="75"/>
        <end position="93"/>
    </location>
</feature>
<dbReference type="GeneID" id="27313459"/>
<name>A0A0D1XLG0_9PEZI</name>
<evidence type="ECO:0000313" key="4">
    <source>
        <dbReference type="Proteomes" id="UP000053259"/>
    </source>
</evidence>
<protein>
    <submittedName>
        <fullName evidence="3">Uncharacterized protein</fullName>
    </submittedName>
</protein>
<sequence>MGWFGVSSSSGRHYTSRPSYHRSSSTHSRGSSFYSRSSSYYKRRPRDGYIERLIHKLKQLFRELYYYARRNPAKLFFFVIMPLISGGVLAGIARQFGIRLPEFLQGRHGGGGRGGGYYGSHGYGDDHRRESGGLGDSMGSLMTIAKAFM</sequence>
<dbReference type="RefSeq" id="XP_016213135.1">
    <property type="nucleotide sequence ID" value="XM_016358996.1"/>
</dbReference>
<keyword evidence="2" id="KW-0472">Membrane</keyword>
<dbReference type="EMBL" id="KN847545">
    <property type="protein sequence ID" value="KIW03266.1"/>
    <property type="molecule type" value="Genomic_DNA"/>
</dbReference>
<reference evidence="3 4" key="1">
    <citation type="submission" date="2015-01" db="EMBL/GenBank/DDBJ databases">
        <title>The Genome Sequence of Ochroconis gallopava CBS43764.</title>
        <authorList>
            <consortium name="The Broad Institute Genomics Platform"/>
            <person name="Cuomo C."/>
            <person name="de Hoog S."/>
            <person name="Gorbushina A."/>
            <person name="Stielow B."/>
            <person name="Teixiera M."/>
            <person name="Abouelleil A."/>
            <person name="Chapman S.B."/>
            <person name="Priest M."/>
            <person name="Young S.K."/>
            <person name="Wortman J."/>
            <person name="Nusbaum C."/>
            <person name="Birren B."/>
        </authorList>
    </citation>
    <scope>NUCLEOTIDE SEQUENCE [LARGE SCALE GENOMIC DNA]</scope>
    <source>
        <strain evidence="3 4">CBS 43764</strain>
    </source>
</reference>
<keyword evidence="4" id="KW-1185">Reference proteome</keyword>
<evidence type="ECO:0000256" key="1">
    <source>
        <dbReference type="SAM" id="MobiDB-lite"/>
    </source>
</evidence>
<organism evidence="3 4">
    <name type="scientific">Verruconis gallopava</name>
    <dbReference type="NCBI Taxonomy" id="253628"/>
    <lineage>
        <taxon>Eukaryota</taxon>
        <taxon>Fungi</taxon>
        <taxon>Dikarya</taxon>
        <taxon>Ascomycota</taxon>
        <taxon>Pezizomycotina</taxon>
        <taxon>Dothideomycetes</taxon>
        <taxon>Pleosporomycetidae</taxon>
        <taxon>Venturiales</taxon>
        <taxon>Sympoventuriaceae</taxon>
        <taxon>Verruconis</taxon>
    </lineage>
</organism>
<dbReference type="InParanoid" id="A0A0D1XLG0"/>
<dbReference type="HOGENOM" id="CLU_073109_1_0_1"/>
<keyword evidence="2" id="KW-0812">Transmembrane</keyword>
<feature type="compositionally biased region" description="Low complexity" evidence="1">
    <location>
        <begin position="12"/>
        <end position="35"/>
    </location>
</feature>
<gene>
    <name evidence="3" type="ORF">PV09_05486</name>
</gene>
<keyword evidence="2" id="KW-1133">Transmembrane helix</keyword>
<dbReference type="VEuPathDB" id="FungiDB:PV09_05486"/>
<evidence type="ECO:0000256" key="2">
    <source>
        <dbReference type="SAM" id="Phobius"/>
    </source>
</evidence>
<dbReference type="STRING" id="253628.A0A0D1XLG0"/>
<dbReference type="Proteomes" id="UP000053259">
    <property type="component" value="Unassembled WGS sequence"/>
</dbReference>
<accession>A0A0D1XLG0</accession>
<evidence type="ECO:0000313" key="3">
    <source>
        <dbReference type="EMBL" id="KIW03266.1"/>
    </source>
</evidence>
<dbReference type="AlphaFoldDB" id="A0A0D1XLG0"/>
<dbReference type="OrthoDB" id="5398396at2759"/>
<feature type="region of interest" description="Disordered" evidence="1">
    <location>
        <begin position="1"/>
        <end position="35"/>
    </location>
</feature>